<proteinExistence type="predicted"/>
<dbReference type="EMBL" id="JAWDJR010000017">
    <property type="protein sequence ID" value="KAK9960090.1"/>
    <property type="molecule type" value="Genomic_DNA"/>
</dbReference>
<dbReference type="Proteomes" id="UP001479290">
    <property type="component" value="Unassembled WGS sequence"/>
</dbReference>
<feature type="non-terminal residue" evidence="1">
    <location>
        <position position="1"/>
    </location>
</feature>
<comment type="caution">
    <text evidence="1">The sequence shown here is derived from an EMBL/GenBank/DDBJ whole genome shotgun (WGS) entry which is preliminary data.</text>
</comment>
<accession>A0AAW1ZFF4</accession>
<evidence type="ECO:0000313" key="1">
    <source>
        <dbReference type="EMBL" id="KAK9960090.1"/>
    </source>
</evidence>
<organism evidence="1 2">
    <name type="scientific">Culter alburnus</name>
    <name type="common">Topmouth culter</name>
    <dbReference type="NCBI Taxonomy" id="194366"/>
    <lineage>
        <taxon>Eukaryota</taxon>
        <taxon>Metazoa</taxon>
        <taxon>Chordata</taxon>
        <taxon>Craniata</taxon>
        <taxon>Vertebrata</taxon>
        <taxon>Euteleostomi</taxon>
        <taxon>Actinopterygii</taxon>
        <taxon>Neopterygii</taxon>
        <taxon>Teleostei</taxon>
        <taxon>Ostariophysi</taxon>
        <taxon>Cypriniformes</taxon>
        <taxon>Xenocyprididae</taxon>
        <taxon>Xenocypridinae</taxon>
        <taxon>Culter</taxon>
    </lineage>
</organism>
<sequence length="53" mass="5854">CAHQGPQFLPCCLDLHDCCDSSWTDSSERSCWVKGYQEQLPSWIKGAGGTGHQ</sequence>
<keyword evidence="2" id="KW-1185">Reference proteome</keyword>
<dbReference type="AlphaFoldDB" id="A0AAW1ZFF4"/>
<gene>
    <name evidence="1" type="ORF">ABG768_010166</name>
</gene>
<name>A0AAW1ZFF4_CULAL</name>
<evidence type="ECO:0000313" key="2">
    <source>
        <dbReference type="Proteomes" id="UP001479290"/>
    </source>
</evidence>
<protein>
    <submittedName>
        <fullName evidence="1">Uncharacterized protein</fullName>
    </submittedName>
</protein>
<reference evidence="1 2" key="1">
    <citation type="submission" date="2024-05" db="EMBL/GenBank/DDBJ databases">
        <title>A high-quality chromosomal-level genome assembly of Topmouth culter (Culter alburnus).</title>
        <authorList>
            <person name="Zhao H."/>
        </authorList>
    </citation>
    <scope>NUCLEOTIDE SEQUENCE [LARGE SCALE GENOMIC DNA]</scope>
    <source>
        <strain evidence="1">CATC2023</strain>
        <tissue evidence="1">Muscle</tissue>
    </source>
</reference>